<dbReference type="Proteomes" id="UP000308600">
    <property type="component" value="Unassembled WGS sequence"/>
</dbReference>
<evidence type="ECO:0000313" key="1">
    <source>
        <dbReference type="EMBL" id="TFK71746.1"/>
    </source>
</evidence>
<protein>
    <submittedName>
        <fullName evidence="1">Uncharacterized protein</fullName>
    </submittedName>
</protein>
<organism evidence="1 2">
    <name type="scientific">Pluteus cervinus</name>
    <dbReference type="NCBI Taxonomy" id="181527"/>
    <lineage>
        <taxon>Eukaryota</taxon>
        <taxon>Fungi</taxon>
        <taxon>Dikarya</taxon>
        <taxon>Basidiomycota</taxon>
        <taxon>Agaricomycotina</taxon>
        <taxon>Agaricomycetes</taxon>
        <taxon>Agaricomycetidae</taxon>
        <taxon>Agaricales</taxon>
        <taxon>Pluteineae</taxon>
        <taxon>Pluteaceae</taxon>
        <taxon>Pluteus</taxon>
    </lineage>
</organism>
<proteinExistence type="predicted"/>
<dbReference type="EMBL" id="ML208294">
    <property type="protein sequence ID" value="TFK71746.1"/>
    <property type="molecule type" value="Genomic_DNA"/>
</dbReference>
<sequence length="182" mass="20329">MIVEEQGGPLLLPLPCIPLLSCRFDHGNQEQKTIGFSSTIQRHPTVRIQTLFREICEMPRAEKLGSLLFCPDCGTLLNLPQDGESVVACSQCQHEEPVESYNNAGIITHSHPDAFPSLLQQQRKTQTKLHLELDQGTLVAEKCPVCGHLEAYSKELQLRSADEGTTVFYTCVTCKHGWRVNN</sequence>
<evidence type="ECO:0000313" key="2">
    <source>
        <dbReference type="Proteomes" id="UP000308600"/>
    </source>
</evidence>
<gene>
    <name evidence="1" type="ORF">BDN72DRAFT_793520</name>
</gene>
<keyword evidence="2" id="KW-1185">Reference proteome</keyword>
<reference evidence="1 2" key="1">
    <citation type="journal article" date="2019" name="Nat. Ecol. Evol.">
        <title>Megaphylogeny resolves global patterns of mushroom evolution.</title>
        <authorList>
            <person name="Varga T."/>
            <person name="Krizsan K."/>
            <person name="Foldi C."/>
            <person name="Dima B."/>
            <person name="Sanchez-Garcia M."/>
            <person name="Sanchez-Ramirez S."/>
            <person name="Szollosi G.J."/>
            <person name="Szarkandi J.G."/>
            <person name="Papp V."/>
            <person name="Albert L."/>
            <person name="Andreopoulos W."/>
            <person name="Angelini C."/>
            <person name="Antonin V."/>
            <person name="Barry K.W."/>
            <person name="Bougher N.L."/>
            <person name="Buchanan P."/>
            <person name="Buyck B."/>
            <person name="Bense V."/>
            <person name="Catcheside P."/>
            <person name="Chovatia M."/>
            <person name="Cooper J."/>
            <person name="Damon W."/>
            <person name="Desjardin D."/>
            <person name="Finy P."/>
            <person name="Geml J."/>
            <person name="Haridas S."/>
            <person name="Hughes K."/>
            <person name="Justo A."/>
            <person name="Karasinski D."/>
            <person name="Kautmanova I."/>
            <person name="Kiss B."/>
            <person name="Kocsube S."/>
            <person name="Kotiranta H."/>
            <person name="LaButti K.M."/>
            <person name="Lechner B.E."/>
            <person name="Liimatainen K."/>
            <person name="Lipzen A."/>
            <person name="Lukacs Z."/>
            <person name="Mihaltcheva S."/>
            <person name="Morgado L.N."/>
            <person name="Niskanen T."/>
            <person name="Noordeloos M.E."/>
            <person name="Ohm R.A."/>
            <person name="Ortiz-Santana B."/>
            <person name="Ovrebo C."/>
            <person name="Racz N."/>
            <person name="Riley R."/>
            <person name="Savchenko A."/>
            <person name="Shiryaev A."/>
            <person name="Soop K."/>
            <person name="Spirin V."/>
            <person name="Szebenyi C."/>
            <person name="Tomsovsky M."/>
            <person name="Tulloss R.E."/>
            <person name="Uehling J."/>
            <person name="Grigoriev I.V."/>
            <person name="Vagvolgyi C."/>
            <person name="Papp T."/>
            <person name="Martin F.M."/>
            <person name="Miettinen O."/>
            <person name="Hibbett D.S."/>
            <person name="Nagy L.G."/>
        </authorList>
    </citation>
    <scope>NUCLEOTIDE SEQUENCE [LARGE SCALE GENOMIC DNA]</scope>
    <source>
        <strain evidence="1 2">NL-1719</strain>
    </source>
</reference>
<name>A0ACD3B2C8_9AGAR</name>
<accession>A0ACD3B2C8</accession>